<sequence>MLINCFDVLVAANVGQHYPVPAPPPHPMHQQSHFTAPERTESKNYDYPQPRNPEQRRLRQLRPPSSDMPSTANHHAGPSSSSFATTQHNYVGYDMPPQSQGPHVRQPGPRSDRFQPYERPRTDDRGRRTQVQPLPSPKCRGSHTQYQTTHGSILHHGETGPRKNDKFDRRDRAGSNSCSKEPFVEQGYPRTSQPSQR</sequence>
<dbReference type="AlphaFoldDB" id="A0A9P5NKL0"/>
<accession>A0A9P5NKL0</accession>
<feature type="compositionally biased region" description="Basic and acidic residues" evidence="1">
    <location>
        <begin position="110"/>
        <end position="127"/>
    </location>
</feature>
<feature type="compositionally biased region" description="Basic and acidic residues" evidence="1">
    <location>
        <begin position="155"/>
        <end position="173"/>
    </location>
</feature>
<protein>
    <submittedName>
        <fullName evidence="2">Uncharacterized protein</fullName>
    </submittedName>
</protein>
<feature type="compositionally biased region" description="Polar residues" evidence="1">
    <location>
        <begin position="67"/>
        <end position="89"/>
    </location>
</feature>
<organism evidence="2 3">
    <name type="scientific">Gymnopilus junonius</name>
    <name type="common">Spectacular rustgill mushroom</name>
    <name type="synonym">Gymnopilus spectabilis subsp. junonius</name>
    <dbReference type="NCBI Taxonomy" id="109634"/>
    <lineage>
        <taxon>Eukaryota</taxon>
        <taxon>Fungi</taxon>
        <taxon>Dikarya</taxon>
        <taxon>Basidiomycota</taxon>
        <taxon>Agaricomycotina</taxon>
        <taxon>Agaricomycetes</taxon>
        <taxon>Agaricomycetidae</taxon>
        <taxon>Agaricales</taxon>
        <taxon>Agaricineae</taxon>
        <taxon>Hymenogastraceae</taxon>
        <taxon>Gymnopilus</taxon>
    </lineage>
</organism>
<evidence type="ECO:0000256" key="1">
    <source>
        <dbReference type="SAM" id="MobiDB-lite"/>
    </source>
</evidence>
<proteinExistence type="predicted"/>
<comment type="caution">
    <text evidence="2">The sequence shown here is derived from an EMBL/GenBank/DDBJ whole genome shotgun (WGS) entry which is preliminary data.</text>
</comment>
<feature type="region of interest" description="Disordered" evidence="1">
    <location>
        <begin position="21"/>
        <end position="197"/>
    </location>
</feature>
<evidence type="ECO:0000313" key="2">
    <source>
        <dbReference type="EMBL" id="KAF8891090.1"/>
    </source>
</evidence>
<evidence type="ECO:0000313" key="3">
    <source>
        <dbReference type="Proteomes" id="UP000724874"/>
    </source>
</evidence>
<gene>
    <name evidence="2" type="ORF">CPB84DRAFT_1784388</name>
</gene>
<name>A0A9P5NKL0_GYMJU</name>
<dbReference type="Proteomes" id="UP000724874">
    <property type="component" value="Unassembled WGS sequence"/>
</dbReference>
<dbReference type="EMBL" id="JADNYJ010000073">
    <property type="protein sequence ID" value="KAF8891090.1"/>
    <property type="molecule type" value="Genomic_DNA"/>
</dbReference>
<reference evidence="2" key="1">
    <citation type="submission" date="2020-11" db="EMBL/GenBank/DDBJ databases">
        <authorList>
            <consortium name="DOE Joint Genome Institute"/>
            <person name="Ahrendt S."/>
            <person name="Riley R."/>
            <person name="Andreopoulos W."/>
            <person name="LaButti K."/>
            <person name="Pangilinan J."/>
            <person name="Ruiz-duenas F.J."/>
            <person name="Barrasa J.M."/>
            <person name="Sanchez-Garcia M."/>
            <person name="Camarero S."/>
            <person name="Miyauchi S."/>
            <person name="Serrano A."/>
            <person name="Linde D."/>
            <person name="Babiker R."/>
            <person name="Drula E."/>
            <person name="Ayuso-Fernandez I."/>
            <person name="Pacheco R."/>
            <person name="Padilla G."/>
            <person name="Ferreira P."/>
            <person name="Barriuso J."/>
            <person name="Kellner H."/>
            <person name="Castanera R."/>
            <person name="Alfaro M."/>
            <person name="Ramirez L."/>
            <person name="Pisabarro A.G."/>
            <person name="Kuo A."/>
            <person name="Tritt A."/>
            <person name="Lipzen A."/>
            <person name="He G."/>
            <person name="Yan M."/>
            <person name="Ng V."/>
            <person name="Cullen D."/>
            <person name="Martin F."/>
            <person name="Rosso M.-N."/>
            <person name="Henrissat B."/>
            <person name="Hibbett D."/>
            <person name="Martinez A.T."/>
            <person name="Grigoriev I.V."/>
        </authorList>
    </citation>
    <scope>NUCLEOTIDE SEQUENCE</scope>
    <source>
        <strain evidence="2">AH 44721</strain>
    </source>
</reference>
<feature type="compositionally biased region" description="Polar residues" evidence="1">
    <location>
        <begin position="142"/>
        <end position="151"/>
    </location>
</feature>
<keyword evidence="3" id="KW-1185">Reference proteome</keyword>